<dbReference type="InterPro" id="IPR008930">
    <property type="entry name" value="Terpenoid_cyclase/PrenylTrfase"/>
</dbReference>
<feature type="transmembrane region" description="Helical" evidence="2">
    <location>
        <begin position="456"/>
        <end position="474"/>
    </location>
</feature>
<dbReference type="Gene3D" id="1.50.10.20">
    <property type="match status" value="1"/>
</dbReference>
<dbReference type="RefSeq" id="WP_094452448.1">
    <property type="nucleotide sequence ID" value="NZ_NMVJ01000001.1"/>
</dbReference>
<keyword evidence="2" id="KW-0812">Transmembrane</keyword>
<protein>
    <submittedName>
        <fullName evidence="3">Cell wall anchor protein</fullName>
    </submittedName>
</protein>
<evidence type="ECO:0000313" key="4">
    <source>
        <dbReference type="Proteomes" id="UP000216300"/>
    </source>
</evidence>
<name>A0A255ELV7_9ACTN</name>
<evidence type="ECO:0000256" key="1">
    <source>
        <dbReference type="SAM" id="MobiDB-lite"/>
    </source>
</evidence>
<keyword evidence="2" id="KW-1133">Transmembrane helix</keyword>
<organism evidence="3 4">
    <name type="scientific">Parenemella sanctibonifatiensis</name>
    <dbReference type="NCBI Taxonomy" id="2016505"/>
    <lineage>
        <taxon>Bacteria</taxon>
        <taxon>Bacillati</taxon>
        <taxon>Actinomycetota</taxon>
        <taxon>Actinomycetes</taxon>
        <taxon>Propionibacteriales</taxon>
        <taxon>Propionibacteriaceae</taxon>
        <taxon>Parenemella</taxon>
    </lineage>
</organism>
<dbReference type="SUPFAM" id="SSF48239">
    <property type="entry name" value="Terpenoid cyclases/Protein prenyltransferases"/>
    <property type="match status" value="1"/>
</dbReference>
<dbReference type="Proteomes" id="UP000216300">
    <property type="component" value="Unassembled WGS sequence"/>
</dbReference>
<feature type="compositionally biased region" description="Pro residues" evidence="1">
    <location>
        <begin position="418"/>
        <end position="430"/>
    </location>
</feature>
<dbReference type="OrthoDB" id="3725884at2"/>
<feature type="transmembrane region" description="Helical" evidence="2">
    <location>
        <begin position="24"/>
        <end position="43"/>
    </location>
</feature>
<keyword evidence="4" id="KW-1185">Reference proteome</keyword>
<proteinExistence type="predicted"/>
<reference evidence="3 4" key="1">
    <citation type="submission" date="2017-07" db="EMBL/GenBank/DDBJ databases">
        <title>Draft whole genome sequences of clinical Proprionibacteriaceae strains.</title>
        <authorList>
            <person name="Bernier A.-M."/>
            <person name="Bernard K."/>
            <person name="Domingo M.-C."/>
        </authorList>
    </citation>
    <scope>NUCLEOTIDE SEQUENCE [LARGE SCALE GENOMIC DNA]</scope>
    <source>
        <strain evidence="3 4">NML 150081</strain>
    </source>
</reference>
<evidence type="ECO:0000256" key="2">
    <source>
        <dbReference type="SAM" id="Phobius"/>
    </source>
</evidence>
<gene>
    <name evidence="3" type="ORF">CGZ91_03100</name>
</gene>
<keyword evidence="2" id="KW-0472">Membrane</keyword>
<comment type="caution">
    <text evidence="3">The sequence shown here is derived from an EMBL/GenBank/DDBJ whole genome shotgun (WGS) entry which is preliminary data.</text>
</comment>
<feature type="region of interest" description="Disordered" evidence="1">
    <location>
        <begin position="382"/>
        <end position="454"/>
    </location>
</feature>
<feature type="compositionally biased region" description="Low complexity" evidence="1">
    <location>
        <begin position="431"/>
        <end position="440"/>
    </location>
</feature>
<feature type="compositionally biased region" description="Low complexity" evidence="1">
    <location>
        <begin position="398"/>
        <end position="417"/>
    </location>
</feature>
<dbReference type="AlphaFoldDB" id="A0A255ELV7"/>
<evidence type="ECO:0000313" key="3">
    <source>
        <dbReference type="EMBL" id="OYN92486.1"/>
    </source>
</evidence>
<accession>A0A255ELV7</accession>
<sequence>MLPTSAVLPAASTAQPRAGVRSPLALLVAMLALLVASAGFIGVRQATAAPRSEQALAAAAWLEASLTEDDVMPGFGRGGDIGLTIDALWALIAAGAPQADIDRVARGIEANAVDYATYDRWDPESQHVIGGAAGKVLLAISSIGADPTDFAGRDWVEMVRGTVTEEGRVVDTEQGEHTSTPANMFGQSLVMMALARNGGMPEETVTFLLRQQCSDGYFRIFFNDDATCDTGANGEPVQPDRDATAMAVMALLAAEEQGIAEAGPAIERAVAWLVEDQTDEGGFAGGFGTDSPNTNSTGLVAPVLAAAGEAEAAEAARAFVAARQLTADNAGAAQADIGAIAYDGNALATAQTEGIGRNQQDQFRRATTQAIFALAPVGLHVIGQVGPEPNEPSPSEPSPGEEGPSTPAPSPEASTPAPSTPAGPSTPAPTSPAGSSSPSSTPSPRPTALPATGGQTAAGISALLLVGAGATLALRRRR</sequence>
<dbReference type="EMBL" id="NMVJ01000001">
    <property type="protein sequence ID" value="OYN92486.1"/>
    <property type="molecule type" value="Genomic_DNA"/>
</dbReference>